<name>A0A0X8F8N7_9LACT</name>
<feature type="transmembrane region" description="Helical" evidence="1">
    <location>
        <begin position="107"/>
        <end position="133"/>
    </location>
</feature>
<dbReference type="InterPro" id="IPR009577">
    <property type="entry name" value="Sm_multidrug_ex"/>
</dbReference>
<dbReference type="AlphaFoldDB" id="A0A0X8F8N7"/>
<protein>
    <submittedName>
        <fullName evidence="2">Putative small multi-drug export protein</fullName>
    </submittedName>
</protein>
<evidence type="ECO:0000313" key="4">
    <source>
        <dbReference type="Proteomes" id="UP000070422"/>
    </source>
</evidence>
<dbReference type="EMBL" id="PKGZ01000002">
    <property type="protein sequence ID" value="PKY91680.1"/>
    <property type="molecule type" value="Genomic_DNA"/>
</dbReference>
<keyword evidence="1" id="KW-0812">Transmembrane</keyword>
<dbReference type="Proteomes" id="UP000234775">
    <property type="component" value="Unassembled WGS sequence"/>
</dbReference>
<evidence type="ECO:0000313" key="3">
    <source>
        <dbReference type="EMBL" id="PKY91680.1"/>
    </source>
</evidence>
<dbReference type="PANTHER" id="PTHR36007:SF2">
    <property type="entry name" value="TRANSPORT PROTEIN-RELATED"/>
    <property type="match status" value="1"/>
</dbReference>
<accession>A0A0X8F8N7</accession>
<proteinExistence type="predicted"/>
<reference evidence="3 5" key="2">
    <citation type="submission" date="2017-12" db="EMBL/GenBank/DDBJ databases">
        <title>Phylogenetic diversity of female urinary microbiome.</title>
        <authorList>
            <person name="Thomas-White K."/>
            <person name="Wolfe A.J."/>
        </authorList>
    </citation>
    <scope>NUCLEOTIDE SEQUENCE [LARGE SCALE GENOMIC DNA]</scope>
    <source>
        <strain evidence="3 5">UMB0844</strain>
    </source>
</reference>
<dbReference type="KEGG" id="acg:AWM71_05805"/>
<keyword evidence="1" id="KW-0472">Membrane</keyword>
<feature type="transmembrane region" description="Helical" evidence="1">
    <location>
        <begin position="48"/>
        <end position="66"/>
    </location>
</feature>
<organism evidence="2 4">
    <name type="scientific">Aerococcus christensenii</name>
    <dbReference type="NCBI Taxonomy" id="87541"/>
    <lineage>
        <taxon>Bacteria</taxon>
        <taxon>Bacillati</taxon>
        <taxon>Bacillota</taxon>
        <taxon>Bacilli</taxon>
        <taxon>Lactobacillales</taxon>
        <taxon>Aerococcaceae</taxon>
        <taxon>Aerococcus</taxon>
    </lineage>
</organism>
<evidence type="ECO:0000313" key="5">
    <source>
        <dbReference type="Proteomes" id="UP000234775"/>
    </source>
</evidence>
<feature type="transmembrane region" description="Helical" evidence="1">
    <location>
        <begin position="12"/>
        <end position="28"/>
    </location>
</feature>
<dbReference type="RefSeq" id="WP_060777069.1">
    <property type="nucleotide sequence ID" value="NZ_CP014159.1"/>
</dbReference>
<gene>
    <name evidence="3" type="ORF">CYJ27_03120</name>
    <name evidence="2" type="ORF">HMPREF3187_01374</name>
</gene>
<dbReference type="PATRIC" id="fig|87541.4.peg.1358"/>
<comment type="caution">
    <text evidence="2">The sequence shown here is derived from an EMBL/GenBank/DDBJ whole genome shotgun (WGS) entry which is preliminary data.</text>
</comment>
<sequence>MIQLIVTFFQHYFTAPLIIFILSLFPLLELRGGLIAASLLGVPWQQAAVLTVIANMIPIPFIILLVERVLDHCALKGPFQFLAKKMIKKGRAQGTALLKKYPHSVRLGLFLFVAIPLPGTGAWTGAMIAAFLGLPPKKALLPIAFGVISACFIMLGLAYALPTVFGLK</sequence>
<dbReference type="OrthoDB" id="360192at2"/>
<keyword evidence="1" id="KW-1133">Transmembrane helix</keyword>
<evidence type="ECO:0000256" key="1">
    <source>
        <dbReference type="SAM" id="Phobius"/>
    </source>
</evidence>
<feature type="transmembrane region" description="Helical" evidence="1">
    <location>
        <begin position="139"/>
        <end position="161"/>
    </location>
</feature>
<dbReference type="PANTHER" id="PTHR36007">
    <property type="entry name" value="TRANSPORT PROTEIN-RELATED"/>
    <property type="match status" value="1"/>
</dbReference>
<dbReference type="Proteomes" id="UP000070422">
    <property type="component" value="Unassembled WGS sequence"/>
</dbReference>
<evidence type="ECO:0000313" key="2">
    <source>
        <dbReference type="EMBL" id="KXB34467.1"/>
    </source>
</evidence>
<reference evidence="2 4" key="1">
    <citation type="submission" date="2016-01" db="EMBL/GenBank/DDBJ databases">
        <authorList>
            <person name="Oliw E.H."/>
        </authorList>
    </citation>
    <scope>NUCLEOTIDE SEQUENCE [LARGE SCALE GENOMIC DNA]</scope>
    <source>
        <strain evidence="2 4">KA00635</strain>
    </source>
</reference>
<keyword evidence="5" id="KW-1185">Reference proteome</keyword>
<dbReference type="Pfam" id="PF06695">
    <property type="entry name" value="Sm_multidrug_ex"/>
    <property type="match status" value="1"/>
</dbReference>
<dbReference type="EMBL" id="LSCQ01000075">
    <property type="protein sequence ID" value="KXB34467.1"/>
    <property type="molecule type" value="Genomic_DNA"/>
</dbReference>